<keyword evidence="4" id="KW-1185">Reference proteome</keyword>
<dbReference type="Proteomes" id="UP000051952">
    <property type="component" value="Unassembled WGS sequence"/>
</dbReference>
<keyword evidence="1" id="KW-0175">Coiled coil</keyword>
<sequence>MQRSNFGHIADGDVSSAVSPVKRQERRSTQVQRLRKHQPKARSSNHQRNDEDSGAVFEDTDEVKQLRLELSEIQAALSREKRLKQRVKEQLEKSQKEFSTCQRDLEQVSKKLEQVSQIVAASEAHNRTDLLHQNFALDEQMLQLRHELDAAESELKTLHALASQKHNGNLQRDIAQIRTSDDSKKLLAWKKKVIALENNVALLRADISALKSTGKMALNPTAAGGASSHDADQALEGQKRAFSGQLAKLQDEIVREARVAQENHSKNFDDVVKKNQGLNVEVAHLEQQRAAKDTDARRLLTDVDKLSKVVETARKKRDAMETERHGIVNDREIVSKEIEHLHVKVQDALVSLNQLILMSSEAPQMHEKAWTQERAGLQANLNSTQQKSKKLEQDIQVLEGKVETVKQDVAVEAALCEEEADVLKQLDKVRVALQHAVQQQAAAKCDDTTETSQKERIIQDLEGAIRTERRQIEEMKSLNDRLEKKIVAAKSLLQKHGFDA</sequence>
<dbReference type="EMBL" id="CYKH01001528">
    <property type="protein sequence ID" value="CUG87485.1"/>
    <property type="molecule type" value="Genomic_DNA"/>
</dbReference>
<dbReference type="AlphaFoldDB" id="A0A0S4J8A9"/>
<feature type="coiled-coil region" evidence="1">
    <location>
        <begin position="458"/>
        <end position="492"/>
    </location>
</feature>
<dbReference type="VEuPathDB" id="TriTrypDB:BSAL_10360"/>
<reference evidence="4" key="1">
    <citation type="submission" date="2015-09" db="EMBL/GenBank/DDBJ databases">
        <authorList>
            <consortium name="Pathogen Informatics"/>
        </authorList>
    </citation>
    <scope>NUCLEOTIDE SEQUENCE [LARGE SCALE GENOMIC DNA]</scope>
    <source>
        <strain evidence="4">Lake Konstanz</strain>
    </source>
</reference>
<feature type="coiled-coil region" evidence="1">
    <location>
        <begin position="374"/>
        <end position="408"/>
    </location>
</feature>
<proteinExistence type="predicted"/>
<gene>
    <name evidence="3" type="ORF">BSAL_10360</name>
</gene>
<evidence type="ECO:0000313" key="3">
    <source>
        <dbReference type="EMBL" id="CUG87485.1"/>
    </source>
</evidence>
<evidence type="ECO:0000256" key="2">
    <source>
        <dbReference type="SAM" id="MobiDB-lite"/>
    </source>
</evidence>
<accession>A0A0S4J8A9</accession>
<feature type="compositionally biased region" description="Basic residues" evidence="2">
    <location>
        <begin position="33"/>
        <end position="45"/>
    </location>
</feature>
<evidence type="ECO:0000256" key="1">
    <source>
        <dbReference type="SAM" id="Coils"/>
    </source>
</evidence>
<protein>
    <submittedName>
        <fullName evidence="3">Uncharacterized protein</fullName>
    </submittedName>
</protein>
<name>A0A0S4J8A9_BODSA</name>
<evidence type="ECO:0000313" key="4">
    <source>
        <dbReference type="Proteomes" id="UP000051952"/>
    </source>
</evidence>
<organism evidence="3 4">
    <name type="scientific">Bodo saltans</name>
    <name type="common">Flagellated protozoan</name>
    <dbReference type="NCBI Taxonomy" id="75058"/>
    <lineage>
        <taxon>Eukaryota</taxon>
        <taxon>Discoba</taxon>
        <taxon>Euglenozoa</taxon>
        <taxon>Kinetoplastea</taxon>
        <taxon>Metakinetoplastina</taxon>
        <taxon>Eubodonida</taxon>
        <taxon>Bodonidae</taxon>
        <taxon>Bodo</taxon>
    </lineage>
</organism>
<feature type="region of interest" description="Disordered" evidence="2">
    <location>
        <begin position="1"/>
        <end position="58"/>
    </location>
</feature>
<feature type="coiled-coil region" evidence="1">
    <location>
        <begin position="63"/>
        <end position="161"/>
    </location>
</feature>